<name>A0A151TSK9_CAJCA</name>
<evidence type="ECO:0000313" key="2">
    <source>
        <dbReference type="EMBL" id="KYP70011.1"/>
    </source>
</evidence>
<dbReference type="EMBL" id="CM003605">
    <property type="protein sequence ID" value="KYP70011.1"/>
    <property type="molecule type" value="Genomic_DNA"/>
</dbReference>
<dbReference type="Gramene" id="C.cajan_08960.t">
    <property type="protein sequence ID" value="C.cajan_08960.t.cds1"/>
    <property type="gene ID" value="C.cajan_08960"/>
</dbReference>
<feature type="compositionally biased region" description="Basic and acidic residues" evidence="1">
    <location>
        <begin position="46"/>
        <end position="62"/>
    </location>
</feature>
<keyword evidence="3" id="KW-1185">Reference proteome</keyword>
<gene>
    <name evidence="2" type="ORF">KK1_009219</name>
</gene>
<proteinExistence type="predicted"/>
<feature type="compositionally biased region" description="Polar residues" evidence="1">
    <location>
        <begin position="63"/>
        <end position="76"/>
    </location>
</feature>
<dbReference type="OMA" id="CPRYLTH"/>
<dbReference type="AlphaFoldDB" id="A0A151TSK9"/>
<reference evidence="2 3" key="1">
    <citation type="journal article" date="2012" name="Nat. Biotechnol.">
        <title>Draft genome sequence of pigeonpea (Cajanus cajan), an orphan legume crop of resource-poor farmers.</title>
        <authorList>
            <person name="Varshney R.K."/>
            <person name="Chen W."/>
            <person name="Li Y."/>
            <person name="Bharti A.K."/>
            <person name="Saxena R.K."/>
            <person name="Schlueter J.A."/>
            <person name="Donoghue M.T."/>
            <person name="Azam S."/>
            <person name="Fan G."/>
            <person name="Whaley A.M."/>
            <person name="Farmer A.D."/>
            <person name="Sheridan J."/>
            <person name="Iwata A."/>
            <person name="Tuteja R."/>
            <person name="Penmetsa R.V."/>
            <person name="Wu W."/>
            <person name="Upadhyaya H.D."/>
            <person name="Yang S.P."/>
            <person name="Shah T."/>
            <person name="Saxena K.B."/>
            <person name="Michael T."/>
            <person name="McCombie W.R."/>
            <person name="Yang B."/>
            <person name="Zhang G."/>
            <person name="Yang H."/>
            <person name="Wang J."/>
            <person name="Spillane C."/>
            <person name="Cook D.R."/>
            <person name="May G.D."/>
            <person name="Xu X."/>
            <person name="Jackson S.A."/>
        </authorList>
    </citation>
    <scope>NUCLEOTIDE SEQUENCE [LARGE SCALE GENOMIC DNA]</scope>
    <source>
        <strain evidence="3">cv. Asha</strain>
    </source>
</reference>
<protein>
    <submittedName>
        <fullName evidence="2">Retrovirus-related Pol polyprotein from transposon TNT 1-94</fullName>
    </submittedName>
</protein>
<evidence type="ECO:0000313" key="3">
    <source>
        <dbReference type="Proteomes" id="UP000075243"/>
    </source>
</evidence>
<sequence>MKDLGRAYFVLYIEIYRDRNRKLLGLTQKSYMERILKRFNMEKCKPRDSPVAKEDKLSKDQCPKNNIEISAMSPMQ</sequence>
<evidence type="ECO:0000256" key="1">
    <source>
        <dbReference type="SAM" id="MobiDB-lite"/>
    </source>
</evidence>
<feature type="region of interest" description="Disordered" evidence="1">
    <location>
        <begin position="46"/>
        <end position="76"/>
    </location>
</feature>
<accession>A0A151TSK9</accession>
<dbReference type="Proteomes" id="UP000075243">
    <property type="component" value="Chromosome 3"/>
</dbReference>
<organism evidence="2 3">
    <name type="scientific">Cajanus cajan</name>
    <name type="common">Pigeon pea</name>
    <name type="synonym">Cajanus indicus</name>
    <dbReference type="NCBI Taxonomy" id="3821"/>
    <lineage>
        <taxon>Eukaryota</taxon>
        <taxon>Viridiplantae</taxon>
        <taxon>Streptophyta</taxon>
        <taxon>Embryophyta</taxon>
        <taxon>Tracheophyta</taxon>
        <taxon>Spermatophyta</taxon>
        <taxon>Magnoliopsida</taxon>
        <taxon>eudicotyledons</taxon>
        <taxon>Gunneridae</taxon>
        <taxon>Pentapetalae</taxon>
        <taxon>rosids</taxon>
        <taxon>fabids</taxon>
        <taxon>Fabales</taxon>
        <taxon>Fabaceae</taxon>
        <taxon>Papilionoideae</taxon>
        <taxon>50 kb inversion clade</taxon>
        <taxon>NPAAA clade</taxon>
        <taxon>indigoferoid/millettioid clade</taxon>
        <taxon>Phaseoleae</taxon>
        <taxon>Cajanus</taxon>
    </lineage>
</organism>